<proteinExistence type="predicted"/>
<dbReference type="EMBL" id="BAAAHH010000042">
    <property type="protein sequence ID" value="GAA0966208.1"/>
    <property type="molecule type" value="Genomic_DNA"/>
</dbReference>
<reference evidence="1 2" key="1">
    <citation type="journal article" date="2019" name="Int. J. Syst. Evol. Microbiol.">
        <title>The Global Catalogue of Microorganisms (GCM) 10K type strain sequencing project: providing services to taxonomists for standard genome sequencing and annotation.</title>
        <authorList>
            <consortium name="The Broad Institute Genomics Platform"/>
            <consortium name="The Broad Institute Genome Sequencing Center for Infectious Disease"/>
            <person name="Wu L."/>
            <person name="Ma J."/>
        </authorList>
    </citation>
    <scope>NUCLEOTIDE SEQUENCE [LARGE SCALE GENOMIC DNA]</scope>
    <source>
        <strain evidence="1 2">JCM 10696</strain>
    </source>
</reference>
<gene>
    <name evidence="1" type="ORF">GCM10009550_68020</name>
</gene>
<protein>
    <submittedName>
        <fullName evidence="1">Uncharacterized protein</fullName>
    </submittedName>
</protein>
<comment type="caution">
    <text evidence="1">The sequence shown here is derived from an EMBL/GenBank/DDBJ whole genome shotgun (WGS) entry which is preliminary data.</text>
</comment>
<dbReference type="RefSeq" id="WP_344245940.1">
    <property type="nucleotide sequence ID" value="NZ_BAAAHH010000042.1"/>
</dbReference>
<organism evidence="1 2">
    <name type="scientific">Actinocorallia libanotica</name>
    <dbReference type="NCBI Taxonomy" id="46162"/>
    <lineage>
        <taxon>Bacteria</taxon>
        <taxon>Bacillati</taxon>
        <taxon>Actinomycetota</taxon>
        <taxon>Actinomycetes</taxon>
        <taxon>Streptosporangiales</taxon>
        <taxon>Thermomonosporaceae</taxon>
        <taxon>Actinocorallia</taxon>
    </lineage>
</organism>
<name>A0ABN1RWE7_9ACTN</name>
<sequence length="185" mass="19106">MRARPVIAVLLALTAACGGYSPPGSRSLRVLPRPDGCGELPRKAVEGALGGPVGTCSADAQEETHGMRFQSASMKKPVALVVSYQRRYAPKTGLDLWEVHGFIEGEKALLIGVGEGALFDPATATAVAVSAHLLVTVGVQAAERIPKEGLADRLLPVLEAALELGEATVEVTPPPTAPVGARPVS</sequence>
<accession>A0ABN1RWE7</accession>
<evidence type="ECO:0000313" key="2">
    <source>
        <dbReference type="Proteomes" id="UP001500665"/>
    </source>
</evidence>
<keyword evidence="2" id="KW-1185">Reference proteome</keyword>
<dbReference type="Proteomes" id="UP001500665">
    <property type="component" value="Unassembled WGS sequence"/>
</dbReference>
<evidence type="ECO:0000313" key="1">
    <source>
        <dbReference type="EMBL" id="GAA0966208.1"/>
    </source>
</evidence>
<dbReference type="PROSITE" id="PS51257">
    <property type="entry name" value="PROKAR_LIPOPROTEIN"/>
    <property type="match status" value="1"/>
</dbReference>